<evidence type="ECO:0000256" key="3">
    <source>
        <dbReference type="ARBA" id="ARBA00022723"/>
    </source>
</evidence>
<keyword evidence="4" id="KW-0732">Signal</keyword>
<keyword evidence="9" id="KW-1185">Reference proteome</keyword>
<evidence type="ECO:0000256" key="5">
    <source>
        <dbReference type="ARBA" id="ARBA00022801"/>
    </source>
</evidence>
<reference evidence="8 9" key="1">
    <citation type="submission" date="2019-02" db="EMBL/GenBank/DDBJ databases">
        <title>Deep-cultivation of Planctomycetes and their phenomic and genomic characterization uncovers novel biology.</title>
        <authorList>
            <person name="Wiegand S."/>
            <person name="Jogler M."/>
            <person name="Boedeker C."/>
            <person name="Pinto D."/>
            <person name="Vollmers J."/>
            <person name="Rivas-Marin E."/>
            <person name="Kohn T."/>
            <person name="Peeters S.H."/>
            <person name="Heuer A."/>
            <person name="Rast P."/>
            <person name="Oberbeckmann S."/>
            <person name="Bunk B."/>
            <person name="Jeske O."/>
            <person name="Meyerdierks A."/>
            <person name="Storesund J.E."/>
            <person name="Kallscheuer N."/>
            <person name="Luecker S."/>
            <person name="Lage O.M."/>
            <person name="Pohl T."/>
            <person name="Merkel B.J."/>
            <person name="Hornburger P."/>
            <person name="Mueller R.-W."/>
            <person name="Bruemmer F."/>
            <person name="Labrenz M."/>
            <person name="Spormann A.M."/>
            <person name="Op Den Camp H."/>
            <person name="Overmann J."/>
            <person name="Amann R."/>
            <person name="Jetten M.S.M."/>
            <person name="Mascher T."/>
            <person name="Medema M.H."/>
            <person name="Devos D.P."/>
            <person name="Kaster A.-K."/>
            <person name="Ovreas L."/>
            <person name="Rohde M."/>
            <person name="Galperin M.Y."/>
            <person name="Jogler C."/>
        </authorList>
    </citation>
    <scope>NUCLEOTIDE SEQUENCE [LARGE SCALE GENOMIC DNA]</scope>
    <source>
        <strain evidence="8 9">Pla52n</strain>
    </source>
</reference>
<keyword evidence="6" id="KW-0106">Calcium</keyword>
<dbReference type="EMBL" id="SJPN01000004">
    <property type="protein sequence ID" value="TWU02211.1"/>
    <property type="molecule type" value="Genomic_DNA"/>
</dbReference>
<organism evidence="8 9">
    <name type="scientific">Stieleria varia</name>
    <dbReference type="NCBI Taxonomy" id="2528005"/>
    <lineage>
        <taxon>Bacteria</taxon>
        <taxon>Pseudomonadati</taxon>
        <taxon>Planctomycetota</taxon>
        <taxon>Planctomycetia</taxon>
        <taxon>Pirellulales</taxon>
        <taxon>Pirellulaceae</taxon>
        <taxon>Stieleria</taxon>
    </lineage>
</organism>
<dbReference type="AlphaFoldDB" id="A0A5C6ART3"/>
<sequence>MNQVRHMLAICIALCAVSEFPATSLSAEEIPATPNVLMIAVDDLSDYVSILQNHPGIKTPNFDRLAKRSVNFTRAYCAAPICNPSRVAIMTGLAPHHTGVYQLGDRLSRSKPALAAIALEENFKRHGYNTYLTGKYYHANEDHWLPKARLDAAWTQRLAPFSNHEPKHGPNRIIGGGILSIGPASIGVESMPDTAIVNNTRAWLSQKHDKPFLIVHGINKPHLSFVVPQSFFDLYPLESLVLPETPHDDFDDIPESVKQTFLKRGDRKKFAQIRKTKNGWKEVMQAYLASISFCDWVLGEILDALDASPYADNTIVVLWSDHGYHIGEKEWLHKRALWTQTTRVPFLISVPGMDTAGENCAAPVSLLDIYPTLCELCHLDQAVPQLLAGHSVTPLLKNPSQDWPHVAVTSHGEGNAATIDARYHYIQYADGSEELYDHQTDPREYNNLAHQPDLNSVIKRLAESIPKSWIPENTGLRKRTTESQSDSEE</sequence>
<keyword evidence="3" id="KW-0479">Metal-binding</keyword>
<dbReference type="GO" id="GO:0046872">
    <property type="term" value="F:metal ion binding"/>
    <property type="evidence" value="ECO:0007669"/>
    <property type="project" value="UniProtKB-KW"/>
</dbReference>
<gene>
    <name evidence="8" type="primary">betC_15</name>
    <name evidence="8" type="ORF">Pla52n_32600</name>
</gene>
<evidence type="ECO:0000256" key="6">
    <source>
        <dbReference type="ARBA" id="ARBA00022837"/>
    </source>
</evidence>
<evidence type="ECO:0000313" key="9">
    <source>
        <dbReference type="Proteomes" id="UP000320176"/>
    </source>
</evidence>
<comment type="cofactor">
    <cofactor evidence="1">
        <name>Ca(2+)</name>
        <dbReference type="ChEBI" id="CHEBI:29108"/>
    </cofactor>
</comment>
<dbReference type="EC" id="3.1.6.6" evidence="8"/>
<evidence type="ECO:0000313" key="8">
    <source>
        <dbReference type="EMBL" id="TWU02211.1"/>
    </source>
</evidence>
<feature type="domain" description="Sulfatase N-terminal" evidence="7">
    <location>
        <begin position="34"/>
        <end position="376"/>
    </location>
</feature>
<dbReference type="Pfam" id="PF00884">
    <property type="entry name" value="Sulfatase"/>
    <property type="match status" value="1"/>
</dbReference>
<evidence type="ECO:0000256" key="1">
    <source>
        <dbReference type="ARBA" id="ARBA00001913"/>
    </source>
</evidence>
<dbReference type="InterPro" id="IPR000917">
    <property type="entry name" value="Sulfatase_N"/>
</dbReference>
<accession>A0A5C6ART3</accession>
<dbReference type="SUPFAM" id="SSF53649">
    <property type="entry name" value="Alkaline phosphatase-like"/>
    <property type="match status" value="1"/>
</dbReference>
<name>A0A5C6ART3_9BACT</name>
<dbReference type="GO" id="GO:0004423">
    <property type="term" value="F:iduronate-2-sulfatase activity"/>
    <property type="evidence" value="ECO:0007669"/>
    <property type="project" value="InterPro"/>
</dbReference>
<evidence type="ECO:0000256" key="2">
    <source>
        <dbReference type="ARBA" id="ARBA00008779"/>
    </source>
</evidence>
<comment type="caution">
    <text evidence="8">The sequence shown here is derived from an EMBL/GenBank/DDBJ whole genome shotgun (WGS) entry which is preliminary data.</text>
</comment>
<dbReference type="InterPro" id="IPR017850">
    <property type="entry name" value="Alkaline_phosphatase_core_sf"/>
</dbReference>
<evidence type="ECO:0000259" key="7">
    <source>
        <dbReference type="Pfam" id="PF00884"/>
    </source>
</evidence>
<keyword evidence="5 8" id="KW-0378">Hydrolase</keyword>
<evidence type="ECO:0000256" key="4">
    <source>
        <dbReference type="ARBA" id="ARBA00022729"/>
    </source>
</evidence>
<dbReference type="GO" id="GO:0005737">
    <property type="term" value="C:cytoplasm"/>
    <property type="evidence" value="ECO:0007669"/>
    <property type="project" value="TreeGrafter"/>
</dbReference>
<dbReference type="PANTHER" id="PTHR45953:SF1">
    <property type="entry name" value="IDURONATE 2-SULFATASE"/>
    <property type="match status" value="1"/>
</dbReference>
<protein>
    <submittedName>
        <fullName evidence="8">Choline-sulfatase</fullName>
        <ecNumber evidence="8">3.1.6.6</ecNumber>
    </submittedName>
</protein>
<dbReference type="RefSeq" id="WP_146520586.1">
    <property type="nucleotide sequence ID" value="NZ_CP151726.1"/>
</dbReference>
<dbReference type="GO" id="GO:0047753">
    <property type="term" value="F:choline-sulfatase activity"/>
    <property type="evidence" value="ECO:0007669"/>
    <property type="project" value="UniProtKB-EC"/>
</dbReference>
<comment type="similarity">
    <text evidence="2">Belongs to the sulfatase family.</text>
</comment>
<proteinExistence type="inferred from homology"/>
<dbReference type="CDD" id="cd16030">
    <property type="entry name" value="iduronate-2-sulfatase"/>
    <property type="match status" value="1"/>
</dbReference>
<dbReference type="OrthoDB" id="9777768at2"/>
<dbReference type="Gene3D" id="3.40.720.10">
    <property type="entry name" value="Alkaline Phosphatase, subunit A"/>
    <property type="match status" value="1"/>
</dbReference>
<dbReference type="PANTHER" id="PTHR45953">
    <property type="entry name" value="IDURONATE 2-SULFATASE"/>
    <property type="match status" value="1"/>
</dbReference>
<dbReference type="InterPro" id="IPR035874">
    <property type="entry name" value="IDS"/>
</dbReference>
<dbReference type="Proteomes" id="UP000320176">
    <property type="component" value="Unassembled WGS sequence"/>
</dbReference>